<evidence type="ECO:0000313" key="4">
    <source>
        <dbReference type="EMBL" id="BAY84245.1"/>
    </source>
</evidence>
<dbReference type="AlphaFoldDB" id="A0A1Z4LSM2"/>
<keyword evidence="5" id="KW-1185">Reference proteome</keyword>
<keyword evidence="2" id="KW-0732">Signal</keyword>
<feature type="chain" id="PRO_5013142660" description="DUF6816 domain-containing protein" evidence="2">
    <location>
        <begin position="23"/>
        <end position="325"/>
    </location>
</feature>
<dbReference type="Pfam" id="PF20670">
    <property type="entry name" value="DUF6816"/>
    <property type="match status" value="2"/>
</dbReference>
<accession>A0A1Z4LSM2</accession>
<evidence type="ECO:0000259" key="3">
    <source>
        <dbReference type="Pfam" id="PF20670"/>
    </source>
</evidence>
<dbReference type="InterPro" id="IPR049213">
    <property type="entry name" value="DUF6816"/>
</dbReference>
<protein>
    <recommendedName>
        <fullName evidence="3">DUF6816 domain-containing protein</fullName>
    </recommendedName>
</protein>
<sequence>MKLIWILCLIFLSVFCTDKANAGELNQRLKNFPEWEKLTDVQPAVGDLIYPEWMKGGWEVKSTLIDLVAPLAPDIVTPGFESNRQYLNQPVDFKVRFVNQKNLKDLTDHSLQRGEPAQRSGSPSLRTPLSSATKGEENKVNSQTPLSLTRRAVRCGGSLRYSNCGRGAGGEVNGGEVIIADRAYNGLNLARAILGEKTVKAVKVDPDSPNRQITLLRSECTERIICDRQLVSIVKNRATEDTSDGRFIATEVFQQIFKGSSLPYINSVESTTAYRQLSTSSPSNPAIEGNQVTAVYLSSQDPNYFKAINKPVALYKYRLEFFPIR</sequence>
<evidence type="ECO:0000313" key="5">
    <source>
        <dbReference type="Proteomes" id="UP000218418"/>
    </source>
</evidence>
<gene>
    <name evidence="4" type="ORF">NIES267_37410</name>
</gene>
<evidence type="ECO:0000256" key="1">
    <source>
        <dbReference type="SAM" id="MobiDB-lite"/>
    </source>
</evidence>
<feature type="domain" description="DUF6816" evidence="3">
    <location>
        <begin position="175"/>
        <end position="323"/>
    </location>
</feature>
<name>A0A1Z4LSM2_9CYAN</name>
<feature type="signal peptide" evidence="2">
    <location>
        <begin position="1"/>
        <end position="22"/>
    </location>
</feature>
<dbReference type="EMBL" id="AP018227">
    <property type="protein sequence ID" value="BAY84245.1"/>
    <property type="molecule type" value="Genomic_DNA"/>
</dbReference>
<evidence type="ECO:0000256" key="2">
    <source>
        <dbReference type="SAM" id="SignalP"/>
    </source>
</evidence>
<dbReference type="OrthoDB" id="481107at2"/>
<feature type="domain" description="DUF6816" evidence="3">
    <location>
        <begin position="45"/>
        <end position="101"/>
    </location>
</feature>
<reference evidence="4 5" key="1">
    <citation type="submission" date="2017-06" db="EMBL/GenBank/DDBJ databases">
        <title>Genome sequencing of cyanobaciteial culture collection at National Institute for Environmental Studies (NIES).</title>
        <authorList>
            <person name="Hirose Y."/>
            <person name="Shimura Y."/>
            <person name="Fujisawa T."/>
            <person name="Nakamura Y."/>
            <person name="Kawachi M."/>
        </authorList>
    </citation>
    <scope>NUCLEOTIDE SEQUENCE [LARGE SCALE GENOMIC DNA]</scope>
    <source>
        <strain evidence="4 5">NIES-267</strain>
    </source>
</reference>
<feature type="compositionally biased region" description="Polar residues" evidence="1">
    <location>
        <begin position="119"/>
        <end position="133"/>
    </location>
</feature>
<feature type="region of interest" description="Disordered" evidence="1">
    <location>
        <begin position="107"/>
        <end position="144"/>
    </location>
</feature>
<dbReference type="Proteomes" id="UP000218418">
    <property type="component" value="Chromosome"/>
</dbReference>
<organism evidence="4 5">
    <name type="scientific">Calothrix parasitica NIES-267</name>
    <dbReference type="NCBI Taxonomy" id="1973488"/>
    <lineage>
        <taxon>Bacteria</taxon>
        <taxon>Bacillati</taxon>
        <taxon>Cyanobacteriota</taxon>
        <taxon>Cyanophyceae</taxon>
        <taxon>Nostocales</taxon>
        <taxon>Calotrichaceae</taxon>
        <taxon>Calothrix</taxon>
    </lineage>
</organism>
<proteinExistence type="predicted"/>